<keyword evidence="1" id="KW-0614">Plasmid</keyword>
<geneLocation type="plasmid" evidence="1 2">
    <name>pSVR2332_phage</name>
</geneLocation>
<evidence type="ECO:0000313" key="2">
    <source>
        <dbReference type="Proteomes" id="UP001317613"/>
    </source>
</evidence>
<reference evidence="1" key="1">
    <citation type="submission" date="2022-08" db="EMBL/GenBank/DDBJ databases">
        <title>Molecular epidemiological analysis of five strains of VanD-type vancomycin-resistant Enterococcus faecalis.</title>
        <authorList>
            <person name="Mimura K."/>
            <person name="Hashimoto Y."/>
            <person name="Tomita H."/>
        </authorList>
    </citation>
    <scope>NUCLEOTIDE SEQUENCE</scope>
    <source>
        <strain evidence="1">SVR2332</strain>
        <plasmid evidence="1">pSVR2332_phage</plasmid>
    </source>
</reference>
<protein>
    <submittedName>
        <fullName evidence="1">Uncharacterized protein</fullName>
    </submittedName>
</protein>
<name>A0AC59HWB2_ENTFL</name>
<gene>
    <name evidence="1" type="ORF">EfsSVR2332_40710</name>
</gene>
<accession>A0AC59HWB2</accession>
<sequence length="333" mass="37909">MENQLFEDTWGYQTGLASSYNNVIGNRRDLLQGVRTSSTTTGDNLGNNYVQFEAIQTFILIRQIKDMLINLFKYENMPPTLNTAQLETMLRQMGGGVCVGKDELGDLVILGRADELGYNLYGNVIPSLFDGNNNFLQSKKVITNRNLKGDYVVFYNKQSFNDFYATDYDIVEHYAKQLATIKATERMNIMQMRSPYILKGKKNGQVGQVLQSKIQKGDLFLEVEEGSDITDKIEKLDLNVTDRTPSLQNAYRNTFNEMLTLFGIYNNPEQKKERMIDREASSNNHVIEGMGDIYFNARQHAVDLLNLAFGTDIKVQWNSTVASMFRDLGQKQG</sequence>
<evidence type="ECO:0000313" key="1">
    <source>
        <dbReference type="EMBL" id="BDQ63993.1"/>
    </source>
</evidence>
<dbReference type="Proteomes" id="UP001317613">
    <property type="component" value="Plasmid pSVR2332_phage"/>
</dbReference>
<dbReference type="EMBL" id="AP026731">
    <property type="protein sequence ID" value="BDQ63993.1"/>
    <property type="molecule type" value="Genomic_DNA"/>
</dbReference>
<organism evidence="1 2">
    <name type="scientific">Enterococcus faecalis</name>
    <name type="common">Streptococcus faecalis</name>
    <dbReference type="NCBI Taxonomy" id="1351"/>
    <lineage>
        <taxon>Bacteria</taxon>
        <taxon>Bacillati</taxon>
        <taxon>Bacillota</taxon>
        <taxon>Bacilli</taxon>
        <taxon>Lactobacillales</taxon>
        <taxon>Enterococcaceae</taxon>
        <taxon>Enterococcus</taxon>
    </lineage>
</organism>
<proteinExistence type="predicted"/>